<evidence type="ECO:0000313" key="1">
    <source>
        <dbReference type="EMBL" id="KAF7801972.1"/>
    </source>
</evidence>
<dbReference type="EMBL" id="JAAIUW010000013">
    <property type="protein sequence ID" value="KAF7801972.1"/>
    <property type="molecule type" value="Genomic_DNA"/>
</dbReference>
<name>A0A834SET1_9FABA</name>
<comment type="caution">
    <text evidence="1">The sequence shown here is derived from an EMBL/GenBank/DDBJ whole genome shotgun (WGS) entry which is preliminary data.</text>
</comment>
<dbReference type="AlphaFoldDB" id="A0A834SET1"/>
<accession>A0A834SET1</accession>
<organism evidence="1 2">
    <name type="scientific">Senna tora</name>
    <dbReference type="NCBI Taxonomy" id="362788"/>
    <lineage>
        <taxon>Eukaryota</taxon>
        <taxon>Viridiplantae</taxon>
        <taxon>Streptophyta</taxon>
        <taxon>Embryophyta</taxon>
        <taxon>Tracheophyta</taxon>
        <taxon>Spermatophyta</taxon>
        <taxon>Magnoliopsida</taxon>
        <taxon>eudicotyledons</taxon>
        <taxon>Gunneridae</taxon>
        <taxon>Pentapetalae</taxon>
        <taxon>rosids</taxon>
        <taxon>fabids</taxon>
        <taxon>Fabales</taxon>
        <taxon>Fabaceae</taxon>
        <taxon>Caesalpinioideae</taxon>
        <taxon>Cassia clade</taxon>
        <taxon>Senna</taxon>
    </lineage>
</organism>
<dbReference type="Proteomes" id="UP000634136">
    <property type="component" value="Unassembled WGS sequence"/>
</dbReference>
<gene>
    <name evidence="1" type="ORF">G2W53_041083</name>
</gene>
<evidence type="ECO:0000313" key="2">
    <source>
        <dbReference type="Proteomes" id="UP000634136"/>
    </source>
</evidence>
<reference evidence="1" key="1">
    <citation type="submission" date="2020-09" db="EMBL/GenBank/DDBJ databases">
        <title>Genome-Enabled Discovery of Anthraquinone Biosynthesis in Senna tora.</title>
        <authorList>
            <person name="Kang S.-H."/>
            <person name="Pandey R.P."/>
            <person name="Lee C.-M."/>
            <person name="Sim J.-S."/>
            <person name="Jeong J.-T."/>
            <person name="Choi B.-S."/>
            <person name="Jung M."/>
            <person name="Ginzburg D."/>
            <person name="Zhao K."/>
            <person name="Won S.Y."/>
            <person name="Oh T.-J."/>
            <person name="Yu Y."/>
            <person name="Kim N.-H."/>
            <person name="Lee O.R."/>
            <person name="Lee T.-H."/>
            <person name="Bashyal P."/>
            <person name="Kim T.-S."/>
            <person name="Lee W.-H."/>
            <person name="Kawkins C."/>
            <person name="Kim C.-K."/>
            <person name="Kim J.S."/>
            <person name="Ahn B.O."/>
            <person name="Rhee S.Y."/>
            <person name="Sohng J.K."/>
        </authorList>
    </citation>
    <scope>NUCLEOTIDE SEQUENCE</scope>
    <source>
        <tissue evidence="1">Leaf</tissue>
    </source>
</reference>
<sequence length="53" mass="6334">MRAPKARVFLKCNEWEHWRQNLLHNVVHQEMARDEALDCVLFFRGPSFGGFFV</sequence>
<protein>
    <submittedName>
        <fullName evidence="1">Uncharacterized protein</fullName>
    </submittedName>
</protein>
<keyword evidence="2" id="KW-1185">Reference proteome</keyword>
<proteinExistence type="predicted"/>